<dbReference type="InterPro" id="IPR006342">
    <property type="entry name" value="FkbM_mtfrase"/>
</dbReference>
<keyword evidence="3" id="KW-0489">Methyltransferase</keyword>
<evidence type="ECO:0000313" key="4">
    <source>
        <dbReference type="Proteomes" id="UP000232587"/>
    </source>
</evidence>
<dbReference type="InterPro" id="IPR029063">
    <property type="entry name" value="SAM-dependent_MTases_sf"/>
</dbReference>
<feature type="domain" description="Methyltransferase FkbM" evidence="2">
    <location>
        <begin position="103"/>
        <end position="176"/>
    </location>
</feature>
<keyword evidence="3" id="KW-0808">Transferase</keyword>
<reference evidence="3 4" key="1">
    <citation type="submission" date="2017-11" db="EMBL/GenBank/DDBJ databases">
        <title>Genomic Encyclopedia of Type Strains, Phase III (KMG-III): the genomes of soil and plant-associated and newly described type strains.</title>
        <authorList>
            <person name="Whitman W."/>
        </authorList>
    </citation>
    <scope>NUCLEOTIDE SEQUENCE [LARGE SCALE GENOMIC DNA]</scope>
    <source>
        <strain evidence="3 4">CGMCC 1.12274</strain>
    </source>
</reference>
<feature type="region of interest" description="Disordered" evidence="1">
    <location>
        <begin position="234"/>
        <end position="253"/>
    </location>
</feature>
<protein>
    <submittedName>
        <fullName evidence="3">Methyltransferase FkbM-like protein</fullName>
    </submittedName>
</protein>
<dbReference type="GO" id="GO:0032259">
    <property type="term" value="P:methylation"/>
    <property type="evidence" value="ECO:0007669"/>
    <property type="project" value="UniProtKB-KW"/>
</dbReference>
<name>A0A2N0HJV9_9SPHN</name>
<comment type="caution">
    <text evidence="3">The sequence shown here is derived from an EMBL/GenBank/DDBJ whole genome shotgun (WGS) entry which is preliminary data.</text>
</comment>
<dbReference type="GO" id="GO:0008168">
    <property type="term" value="F:methyltransferase activity"/>
    <property type="evidence" value="ECO:0007669"/>
    <property type="project" value="UniProtKB-KW"/>
</dbReference>
<accession>A0A2N0HJV9</accession>
<sequence length="278" mass="30832">MSNPFLKSIQLMASRFGVAMRQHVPVSAQEPFFAAIRPVSTEHALVRIGGEEDGGYLVPDDLDGIVACFSPGVSETVTFEEDMLARGMKTFQADASIADTPLSHPGNSFQRKHLGIVSDADTITLDDWVNQSVGDQKGDLLLQMDIEGHEWLTLAQVSEETLTRFRIIVLELHGLDRVFDPFGSTVLIPVLKRLRKHFDIVHLHANNVVPVMTGRRHAVTPLVEATLLRKDRIHSRNPNTRFPHPLDRDNLAHRPSVVVPPSMYSPAVPAAHTHSSQN</sequence>
<dbReference type="AlphaFoldDB" id="A0A2N0HJV9"/>
<organism evidence="3 4">
    <name type="scientific">Novosphingobium kunmingense</name>
    <dbReference type="NCBI Taxonomy" id="1211806"/>
    <lineage>
        <taxon>Bacteria</taxon>
        <taxon>Pseudomonadati</taxon>
        <taxon>Pseudomonadota</taxon>
        <taxon>Alphaproteobacteria</taxon>
        <taxon>Sphingomonadales</taxon>
        <taxon>Sphingomonadaceae</taxon>
        <taxon>Novosphingobium</taxon>
    </lineage>
</organism>
<proteinExistence type="predicted"/>
<keyword evidence="4" id="KW-1185">Reference proteome</keyword>
<dbReference type="RefSeq" id="WP_100866736.1">
    <property type="nucleotide sequence ID" value="NZ_PHUF01000003.1"/>
</dbReference>
<dbReference type="OrthoDB" id="6310850at2"/>
<dbReference type="EMBL" id="PHUF01000003">
    <property type="protein sequence ID" value="PKB19240.1"/>
    <property type="molecule type" value="Genomic_DNA"/>
</dbReference>
<dbReference type="Pfam" id="PF05050">
    <property type="entry name" value="Methyltransf_21"/>
    <property type="match status" value="1"/>
</dbReference>
<evidence type="ECO:0000259" key="2">
    <source>
        <dbReference type="Pfam" id="PF05050"/>
    </source>
</evidence>
<gene>
    <name evidence="3" type="ORF">B0I00_1470</name>
</gene>
<dbReference type="Proteomes" id="UP000232587">
    <property type="component" value="Unassembled WGS sequence"/>
</dbReference>
<evidence type="ECO:0000256" key="1">
    <source>
        <dbReference type="SAM" id="MobiDB-lite"/>
    </source>
</evidence>
<dbReference type="SUPFAM" id="SSF53335">
    <property type="entry name" value="S-adenosyl-L-methionine-dependent methyltransferases"/>
    <property type="match status" value="1"/>
</dbReference>
<evidence type="ECO:0000313" key="3">
    <source>
        <dbReference type="EMBL" id="PKB19240.1"/>
    </source>
</evidence>